<keyword evidence="2" id="KW-1185">Reference proteome</keyword>
<protein>
    <submittedName>
        <fullName evidence="1">Uncharacterized protein</fullName>
    </submittedName>
</protein>
<dbReference type="Proteomes" id="UP001056383">
    <property type="component" value="Chromosome"/>
</dbReference>
<evidence type="ECO:0000313" key="2">
    <source>
        <dbReference type="Proteomes" id="UP001056383"/>
    </source>
</evidence>
<evidence type="ECO:0000313" key="1">
    <source>
        <dbReference type="EMBL" id="URN16119.1"/>
    </source>
</evidence>
<sequence length="63" mass="6556">MPSKEQLATAAVVACRAMVRAGEEYGIESAAAQQAAQLANRALTAAEDAGCTRVDYEAARATR</sequence>
<gene>
    <name evidence="1" type="ORF">MW084_09360</name>
</gene>
<accession>A0ABY4TAX9</accession>
<reference evidence="1" key="1">
    <citation type="submission" date="2022-04" db="EMBL/GenBank/DDBJ databases">
        <title>Systematic whole-genome sequencing reveals an unexpected diversity among actinomycetoma pathogens and provides insights into their antibacterial susceptibilities.</title>
        <authorList>
            <person name="Watson A.K."/>
            <person name="Kepplinger B."/>
            <person name="Bakhiet S.M."/>
            <person name="Mhmoud N.A."/>
            <person name="Chapman J."/>
            <person name="Allenby N."/>
            <person name="Mickiewicz K."/>
            <person name="Goodfellow M."/>
            <person name="Fahal A.H."/>
            <person name="Errington J."/>
        </authorList>
    </citation>
    <scope>NUCLEOTIDE SEQUENCE</scope>
    <source>
        <strain evidence="1">SD 504</strain>
    </source>
</reference>
<name>A0ABY4TAX9_9ACTN</name>
<dbReference type="EMBL" id="CP095474">
    <property type="protein sequence ID" value="URN16119.1"/>
    <property type="molecule type" value="Genomic_DNA"/>
</dbReference>
<proteinExistence type="predicted"/>
<dbReference type="RefSeq" id="WP_010476719.1">
    <property type="nucleotide sequence ID" value="NZ_CP095474.1"/>
</dbReference>
<organism evidence="1 2">
    <name type="scientific">Streptomyces sudanensis</name>
    <dbReference type="NCBI Taxonomy" id="436397"/>
    <lineage>
        <taxon>Bacteria</taxon>
        <taxon>Bacillati</taxon>
        <taxon>Actinomycetota</taxon>
        <taxon>Actinomycetes</taxon>
        <taxon>Kitasatosporales</taxon>
        <taxon>Streptomycetaceae</taxon>
        <taxon>Streptomyces</taxon>
    </lineage>
</organism>